<dbReference type="InterPro" id="IPR001387">
    <property type="entry name" value="Cro/C1-type_HTH"/>
</dbReference>
<sequence>MERITEKIRTLRLQRGYTLEYMGQLLHISQPAYSKLEKNETKLSVERLIEIARVLHIPVIELLEVADFSETQDTAAVSFYEKPYYDNLHISGKIEELYEARLKDKDLMLEQLKKIIEDLSK</sequence>
<dbReference type="Pfam" id="PF01381">
    <property type="entry name" value="HTH_3"/>
    <property type="match status" value="1"/>
</dbReference>
<feature type="domain" description="HTH cro/C1-type" evidence="2">
    <location>
        <begin position="8"/>
        <end position="62"/>
    </location>
</feature>
<dbReference type="OrthoDB" id="798409at2"/>
<dbReference type="CDD" id="cd00093">
    <property type="entry name" value="HTH_XRE"/>
    <property type="match status" value="1"/>
</dbReference>
<protein>
    <recommendedName>
        <fullName evidence="2">HTH cro/C1-type domain-containing protein</fullName>
    </recommendedName>
</protein>
<name>A0A2S1LJ27_9FLAO</name>
<dbReference type="Proteomes" id="UP000244677">
    <property type="component" value="Chromosome"/>
</dbReference>
<dbReference type="PROSITE" id="PS50943">
    <property type="entry name" value="HTH_CROC1"/>
    <property type="match status" value="1"/>
</dbReference>
<reference evidence="3 4" key="1">
    <citation type="submission" date="2017-04" db="EMBL/GenBank/DDBJ databases">
        <title>Complete genome sequence of Flavobacterium kingsejong AJ004.</title>
        <authorList>
            <person name="Lee P.C."/>
        </authorList>
    </citation>
    <scope>NUCLEOTIDE SEQUENCE [LARGE SCALE GENOMIC DNA]</scope>
    <source>
        <strain evidence="3 4">AJ004</strain>
    </source>
</reference>
<dbReference type="EMBL" id="CP020919">
    <property type="protein sequence ID" value="AWG23727.1"/>
    <property type="molecule type" value="Genomic_DNA"/>
</dbReference>
<dbReference type="KEGG" id="fki:FK004_00020"/>
<evidence type="ECO:0000313" key="3">
    <source>
        <dbReference type="EMBL" id="AWG23727.1"/>
    </source>
</evidence>
<dbReference type="SMART" id="SM00530">
    <property type="entry name" value="HTH_XRE"/>
    <property type="match status" value="1"/>
</dbReference>
<dbReference type="Gene3D" id="1.10.260.40">
    <property type="entry name" value="lambda repressor-like DNA-binding domains"/>
    <property type="match status" value="1"/>
</dbReference>
<evidence type="ECO:0000313" key="4">
    <source>
        <dbReference type="Proteomes" id="UP000244677"/>
    </source>
</evidence>
<gene>
    <name evidence="3" type="ORF">FK004_00020</name>
</gene>
<organism evidence="3 4">
    <name type="scientific">Flavobacterium kingsejongi</name>
    <dbReference type="NCBI Taxonomy" id="1678728"/>
    <lineage>
        <taxon>Bacteria</taxon>
        <taxon>Pseudomonadati</taxon>
        <taxon>Bacteroidota</taxon>
        <taxon>Flavobacteriia</taxon>
        <taxon>Flavobacteriales</taxon>
        <taxon>Flavobacteriaceae</taxon>
        <taxon>Flavobacterium</taxon>
    </lineage>
</organism>
<accession>A0A2S1LJ27</accession>
<evidence type="ECO:0000259" key="2">
    <source>
        <dbReference type="PROSITE" id="PS50943"/>
    </source>
</evidence>
<dbReference type="InterPro" id="IPR010982">
    <property type="entry name" value="Lambda_DNA-bd_dom_sf"/>
</dbReference>
<dbReference type="SUPFAM" id="SSF47413">
    <property type="entry name" value="lambda repressor-like DNA-binding domains"/>
    <property type="match status" value="1"/>
</dbReference>
<dbReference type="GO" id="GO:0003677">
    <property type="term" value="F:DNA binding"/>
    <property type="evidence" value="ECO:0007669"/>
    <property type="project" value="UniProtKB-KW"/>
</dbReference>
<dbReference type="RefSeq" id="WP_108735401.1">
    <property type="nucleotide sequence ID" value="NZ_CP020919.1"/>
</dbReference>
<proteinExistence type="predicted"/>
<dbReference type="AlphaFoldDB" id="A0A2S1LJ27"/>
<dbReference type="PANTHER" id="PTHR46558:SF4">
    <property type="entry name" value="DNA-BIDING PHAGE PROTEIN"/>
    <property type="match status" value="1"/>
</dbReference>
<dbReference type="PANTHER" id="PTHR46558">
    <property type="entry name" value="TRACRIPTIONAL REGULATORY PROTEIN-RELATED-RELATED"/>
    <property type="match status" value="1"/>
</dbReference>
<keyword evidence="4" id="KW-1185">Reference proteome</keyword>
<evidence type="ECO:0000256" key="1">
    <source>
        <dbReference type="ARBA" id="ARBA00023125"/>
    </source>
</evidence>
<keyword evidence="1" id="KW-0238">DNA-binding</keyword>